<reference evidence="1 2" key="1">
    <citation type="submission" date="2023-10" db="EMBL/GenBank/DDBJ databases">
        <title>Rubellicoccus peritrichatus gen. nov., sp. nov., isolated from an algae of coral reef tank.</title>
        <authorList>
            <person name="Luo J."/>
        </authorList>
    </citation>
    <scope>NUCLEOTIDE SEQUENCE [LARGE SCALE GENOMIC DNA]</scope>
    <source>
        <strain evidence="1 2">CR14</strain>
    </source>
</reference>
<sequence>MVHQQIIGDAYAHDLTATSDQKQLTARYIEPQIDEIVDRLRRFREEVDQEYAPKVEADRKAGQSGVYGDIQLGQYPIGFCRHIRERVLARMVADSFFQDLVMKGLTLRRVFIFLRGIYFQNAIQLGNYYLDAANDTVFPEKPKLDWAPISELDYENLDSWERFAAVSSHYLKVELYPNFLFPLAFPATPFFAIRPNGRIDMLLAQYHIAHKDLGDGMRRTLALLNDTELMSKRLPDCYLRMMEKAFGGNLFDAFPLEFAPSDPDKIKETVVAEFIQLMDQPNEKTHSTMKAYFELVEKSVKIMRTKNLIPDADELKELRQQGLIPQNVDVIAGLNVD</sequence>
<dbReference type="Proteomes" id="UP001304300">
    <property type="component" value="Chromosome"/>
</dbReference>
<evidence type="ECO:0000313" key="2">
    <source>
        <dbReference type="Proteomes" id="UP001304300"/>
    </source>
</evidence>
<evidence type="ECO:0000313" key="1">
    <source>
        <dbReference type="EMBL" id="WOO41712.1"/>
    </source>
</evidence>
<name>A0AAQ3LAK1_9BACT</name>
<dbReference type="RefSeq" id="WP_317834196.1">
    <property type="nucleotide sequence ID" value="NZ_CP136920.1"/>
</dbReference>
<dbReference type="EMBL" id="CP136920">
    <property type="protein sequence ID" value="WOO41712.1"/>
    <property type="molecule type" value="Genomic_DNA"/>
</dbReference>
<dbReference type="KEGG" id="puo:RZN69_01330"/>
<accession>A0AAQ3LAK1</accession>
<dbReference type="AlphaFoldDB" id="A0AAQ3LAK1"/>
<protein>
    <submittedName>
        <fullName evidence="1">Uncharacterized protein</fullName>
    </submittedName>
</protein>
<proteinExistence type="predicted"/>
<organism evidence="1 2">
    <name type="scientific">Rubellicoccus peritrichatus</name>
    <dbReference type="NCBI Taxonomy" id="3080537"/>
    <lineage>
        <taxon>Bacteria</taxon>
        <taxon>Pseudomonadati</taxon>
        <taxon>Verrucomicrobiota</taxon>
        <taxon>Opitutia</taxon>
        <taxon>Puniceicoccales</taxon>
        <taxon>Cerasicoccaceae</taxon>
        <taxon>Rubellicoccus</taxon>
    </lineage>
</organism>
<keyword evidence="2" id="KW-1185">Reference proteome</keyword>
<gene>
    <name evidence="1" type="ORF">RZN69_01330</name>
</gene>